<evidence type="ECO:0000313" key="2">
    <source>
        <dbReference type="EMBL" id="CAD8329689.1"/>
    </source>
</evidence>
<evidence type="ECO:0000256" key="1">
    <source>
        <dbReference type="SAM" id="MobiDB-lite"/>
    </source>
</evidence>
<gene>
    <name evidence="2" type="ORF">CAUS1442_LOCUS1787</name>
</gene>
<dbReference type="AlphaFoldDB" id="A0A7R9WPB5"/>
<protein>
    <submittedName>
        <fullName evidence="2">Uncharacterized protein</fullName>
    </submittedName>
</protein>
<accession>A0A7R9WPB5</accession>
<dbReference type="EMBL" id="HBEF01002854">
    <property type="protein sequence ID" value="CAD8329689.1"/>
    <property type="molecule type" value="Transcribed_RNA"/>
</dbReference>
<name>A0A7R9WPB5_9STRA</name>
<proteinExistence type="predicted"/>
<sequence length="224" mass="23760">MSTDTAVTATATATYVANGEHSGSSSHSSSSSSISAACTQQPTHKKTKSIEAVDSNHAPKAPPSTSQTAKWLEWRQLRVLEETPCAVPITLSRSSLQESWDIGLSKEGNACVVTRVGRGRTIANNDDASVRLFCGDLILHVQNHGTRTETWSPGCPGSKTNLRAPTPSFVALKKFNTGTAAATNGTGSDGDDWFDDLVAIFKQSMELQLIVQRVGVATTVQSTP</sequence>
<feature type="region of interest" description="Disordered" evidence="1">
    <location>
        <begin position="16"/>
        <end position="67"/>
    </location>
</feature>
<feature type="compositionally biased region" description="Low complexity" evidence="1">
    <location>
        <begin position="16"/>
        <end position="35"/>
    </location>
</feature>
<reference evidence="2" key="1">
    <citation type="submission" date="2021-01" db="EMBL/GenBank/DDBJ databases">
        <authorList>
            <person name="Corre E."/>
            <person name="Pelletier E."/>
            <person name="Niang G."/>
            <person name="Scheremetjew M."/>
            <person name="Finn R."/>
            <person name="Kale V."/>
            <person name="Holt S."/>
            <person name="Cochrane G."/>
            <person name="Meng A."/>
            <person name="Brown T."/>
            <person name="Cohen L."/>
        </authorList>
    </citation>
    <scope>NUCLEOTIDE SEQUENCE</scope>
    <source>
        <strain evidence="2">CCMP3328</strain>
    </source>
</reference>
<organism evidence="2">
    <name type="scientific">Craspedostauros australis</name>
    <dbReference type="NCBI Taxonomy" id="1486917"/>
    <lineage>
        <taxon>Eukaryota</taxon>
        <taxon>Sar</taxon>
        <taxon>Stramenopiles</taxon>
        <taxon>Ochrophyta</taxon>
        <taxon>Bacillariophyta</taxon>
        <taxon>Bacillariophyceae</taxon>
        <taxon>Bacillariophycidae</taxon>
        <taxon>Naviculales</taxon>
        <taxon>Naviculaceae</taxon>
        <taxon>Craspedostauros</taxon>
    </lineage>
</organism>